<evidence type="ECO:0000256" key="1">
    <source>
        <dbReference type="SAM" id="MobiDB-lite"/>
    </source>
</evidence>
<keyword evidence="3" id="KW-1185">Reference proteome</keyword>
<dbReference type="InParanoid" id="F4WFP5"/>
<dbReference type="Proteomes" id="UP000007755">
    <property type="component" value="Unassembled WGS sequence"/>
</dbReference>
<sequence>MKILMEIDEEIFKLKNIIHELNVKNIKLHKQLYSLYVEADSQQSKIEALESSNEDLSSENNSSESIKLSDENEMSNENTYAALKKEILTLQLETSELEAEIERLRTTLFVKLGIHEIIGSRYLVICSSRLFEMLSWPFEDHQREVIHESPD</sequence>
<evidence type="ECO:0000313" key="2">
    <source>
        <dbReference type="EMBL" id="EGI67022.1"/>
    </source>
</evidence>
<dbReference type="AlphaFoldDB" id="F4WFP5"/>
<evidence type="ECO:0000313" key="3">
    <source>
        <dbReference type="Proteomes" id="UP000007755"/>
    </source>
</evidence>
<organism evidence="3">
    <name type="scientific">Acromyrmex echinatior</name>
    <name type="common">Panamanian leafcutter ant</name>
    <name type="synonym">Acromyrmex octospinosus echinatior</name>
    <dbReference type="NCBI Taxonomy" id="103372"/>
    <lineage>
        <taxon>Eukaryota</taxon>
        <taxon>Metazoa</taxon>
        <taxon>Ecdysozoa</taxon>
        <taxon>Arthropoda</taxon>
        <taxon>Hexapoda</taxon>
        <taxon>Insecta</taxon>
        <taxon>Pterygota</taxon>
        <taxon>Neoptera</taxon>
        <taxon>Endopterygota</taxon>
        <taxon>Hymenoptera</taxon>
        <taxon>Apocrita</taxon>
        <taxon>Aculeata</taxon>
        <taxon>Formicoidea</taxon>
        <taxon>Formicidae</taxon>
        <taxon>Myrmicinae</taxon>
        <taxon>Acromyrmex</taxon>
    </lineage>
</organism>
<name>F4WFP5_ACREC</name>
<protein>
    <submittedName>
        <fullName evidence="2">Uncharacterized protein</fullName>
    </submittedName>
</protein>
<dbReference type="OrthoDB" id="7592022at2759"/>
<accession>F4WFP5</accession>
<feature type="region of interest" description="Disordered" evidence="1">
    <location>
        <begin position="48"/>
        <end position="73"/>
    </location>
</feature>
<proteinExistence type="predicted"/>
<gene>
    <name evidence="2" type="ORF">G5I_04454</name>
</gene>
<reference evidence="2" key="1">
    <citation type="submission" date="2011-02" db="EMBL/GenBank/DDBJ databases">
        <title>The genome of the leaf-cutting ant Acromyrmex echinatior suggests key adaptations to social evolution and fungus farming.</title>
        <authorList>
            <person name="Nygaard S."/>
            <person name="Zhang G."/>
        </authorList>
    </citation>
    <scope>NUCLEOTIDE SEQUENCE</scope>
</reference>
<dbReference type="EMBL" id="GL888120">
    <property type="protein sequence ID" value="EGI67022.1"/>
    <property type="molecule type" value="Genomic_DNA"/>
</dbReference>